<dbReference type="EMBL" id="CP002604">
    <property type="protein sequence ID" value="AEA66064.1"/>
    <property type="molecule type" value="Genomic_DNA"/>
</dbReference>
<keyword evidence="1" id="KW-0614">Plasmid</keyword>
<proteinExistence type="predicted"/>
<geneLocation type="plasmid" evidence="1 2">
    <name>bgla_4p</name>
</geneLocation>
<sequence length="288" mass="31305">MKVPVSDRPTLAELAVIYGEQRAREMLDAPGLPAVRAALSAAPAVIVDRSVAHQREIFAATAGLALPHYRTAYLDVPLTKIFALGHKNFADEAKTWRSLLNGIHGVGWSLDALAYFESEIGASPFPVPSAAYPLRMQAFGGALVCTNGIHRLVAAVCWLAAKHGEAAALRKVEVRYQPVNRAALKTMHTALDAGARVDAARGDGQPTVYLRAHLHGRIQYWAAEGRLTVPIRAPSGWLGSLRRRIRGPVANEATLVWQPVSLDLVEAMADTGWLRDQHHAPRYTEKPA</sequence>
<dbReference type="HOGENOM" id="CLU_085361_0_0_4"/>
<dbReference type="Proteomes" id="UP000008316">
    <property type="component" value="Plasmid bgla_4p"/>
</dbReference>
<dbReference type="AlphaFoldDB" id="F2LTB8"/>
<keyword evidence="2" id="KW-1185">Reference proteome</keyword>
<dbReference type="KEGG" id="bgd:bgla_4p3130"/>
<name>F2LTB8_BURGS</name>
<reference evidence="1 2" key="1">
    <citation type="journal article" date="2011" name="J. Bacteriol.">
        <title>Complete genome sequence of Burkholderia gladioli BSR3.</title>
        <authorList>
            <person name="Seo Y.S."/>
            <person name="Lim J."/>
            <person name="Choi B.S."/>
            <person name="Kim H."/>
            <person name="Goo E."/>
            <person name="Lee B."/>
            <person name="Lim J.S."/>
            <person name="Choi I.Y."/>
            <person name="Moon J.S."/>
            <person name="Kim J."/>
            <person name="Hwang I."/>
        </authorList>
    </citation>
    <scope>NUCLEOTIDE SEQUENCE [LARGE SCALE GENOMIC DNA]</scope>
    <source>
        <strain evidence="1 2">BSR3</strain>
        <plasmid evidence="1">bgla_4p</plasmid>
    </source>
</reference>
<protein>
    <submittedName>
        <fullName evidence="1">Uncharacterized protein</fullName>
    </submittedName>
</protein>
<evidence type="ECO:0000313" key="2">
    <source>
        <dbReference type="Proteomes" id="UP000008316"/>
    </source>
</evidence>
<gene>
    <name evidence="1" type="ordered locus">bgla_4p3130</name>
</gene>
<evidence type="ECO:0000313" key="1">
    <source>
        <dbReference type="EMBL" id="AEA66064.1"/>
    </source>
</evidence>
<accession>F2LTB8</accession>
<organism evidence="1 2">
    <name type="scientific">Burkholderia gladioli (strain BSR3)</name>
    <dbReference type="NCBI Taxonomy" id="999541"/>
    <lineage>
        <taxon>Bacteria</taxon>
        <taxon>Pseudomonadati</taxon>
        <taxon>Pseudomonadota</taxon>
        <taxon>Betaproteobacteria</taxon>
        <taxon>Burkholderiales</taxon>
        <taxon>Burkholderiaceae</taxon>
        <taxon>Burkholderia</taxon>
    </lineage>
</organism>